<reference evidence="1" key="1">
    <citation type="journal article" date="2011" name="Environ. Microbiol.">
        <title>Genomic insights into the metabolic potential of the polycyclic aromatic hydrocarbon degrading sulfate-reducing Deltaproteobacterium N47.</title>
        <authorList>
            <person name="Bergmann F."/>
            <person name="Selesi D."/>
            <person name="Weinmaier T."/>
            <person name="Tischler P."/>
            <person name="Rattei T."/>
            <person name="Meckenstock R.U."/>
        </authorList>
    </citation>
    <scope>NUCLEOTIDE SEQUENCE</scope>
</reference>
<gene>
    <name evidence="1" type="ORF">N47_A09840</name>
</gene>
<evidence type="ECO:0000313" key="1">
    <source>
        <dbReference type="EMBL" id="CBX26955.1"/>
    </source>
</evidence>
<dbReference type="Gene3D" id="1.10.10.10">
    <property type="entry name" value="Winged helix-like DNA-binding domain superfamily/Winged helix DNA-binding domain"/>
    <property type="match status" value="1"/>
</dbReference>
<name>E1Y8R1_9BACT</name>
<evidence type="ECO:0008006" key="2">
    <source>
        <dbReference type="Google" id="ProtNLM"/>
    </source>
</evidence>
<protein>
    <recommendedName>
        <fullName evidence="2">HTH deoR-type domain-containing protein</fullName>
    </recommendedName>
</protein>
<organism evidence="1">
    <name type="scientific">uncultured Desulfobacterium sp</name>
    <dbReference type="NCBI Taxonomy" id="201089"/>
    <lineage>
        <taxon>Bacteria</taxon>
        <taxon>Pseudomonadati</taxon>
        <taxon>Thermodesulfobacteriota</taxon>
        <taxon>Desulfobacteria</taxon>
        <taxon>Desulfobacterales</taxon>
        <taxon>Desulfobacteriaceae</taxon>
        <taxon>Desulfobacterium</taxon>
        <taxon>environmental samples</taxon>
    </lineage>
</organism>
<dbReference type="InterPro" id="IPR036388">
    <property type="entry name" value="WH-like_DNA-bd_sf"/>
</dbReference>
<dbReference type="AlphaFoldDB" id="E1Y8R1"/>
<accession>E1Y8R1</accession>
<proteinExistence type="predicted"/>
<sequence length="55" mass="5830">MQTGQIIIASTWVAGSASISKVTATKDLRILVEAGFAEQIGQGRSARYIYSGGNR</sequence>
<dbReference type="EMBL" id="FR695864">
    <property type="protein sequence ID" value="CBX26955.1"/>
    <property type="molecule type" value="Genomic_DNA"/>
</dbReference>